<dbReference type="AlphaFoldDB" id="A0A330H3J5"/>
<dbReference type="InterPro" id="IPR011032">
    <property type="entry name" value="GroES-like_sf"/>
</dbReference>
<comment type="similarity">
    <text evidence="2 6">Belongs to the zinc-containing alcohol dehydrogenase family.</text>
</comment>
<dbReference type="InterPro" id="IPR013154">
    <property type="entry name" value="ADH-like_N"/>
</dbReference>
<evidence type="ECO:0000313" key="9">
    <source>
        <dbReference type="EMBL" id="RAZ80109.1"/>
    </source>
</evidence>
<evidence type="ECO:0000256" key="4">
    <source>
        <dbReference type="ARBA" id="ARBA00022833"/>
    </source>
</evidence>
<dbReference type="CDD" id="cd08232">
    <property type="entry name" value="idonate-5-DH"/>
    <property type="match status" value="1"/>
</dbReference>
<evidence type="ECO:0000256" key="3">
    <source>
        <dbReference type="ARBA" id="ARBA00022723"/>
    </source>
</evidence>
<dbReference type="RefSeq" id="WP_112125667.1">
    <property type="nucleotide sequence ID" value="NZ_QMBQ01000001.1"/>
</dbReference>
<name>A0A330H3J5_9HYPH</name>
<comment type="caution">
    <text evidence="9">The sequence shown here is derived from an EMBL/GenBank/DDBJ whole genome shotgun (WGS) entry which is preliminary data.</text>
</comment>
<keyword evidence="4 6" id="KW-0862">Zinc</keyword>
<protein>
    <submittedName>
        <fullName evidence="9">L-idonate 5-dehydrogenase</fullName>
    </submittedName>
</protein>
<dbReference type="Proteomes" id="UP000251956">
    <property type="component" value="Unassembled WGS sequence"/>
</dbReference>
<dbReference type="Gene3D" id="3.90.180.10">
    <property type="entry name" value="Medium-chain alcohol dehydrogenases, catalytic domain"/>
    <property type="match status" value="1"/>
</dbReference>
<dbReference type="InterPro" id="IPR013149">
    <property type="entry name" value="ADH-like_C"/>
</dbReference>
<proteinExistence type="inferred from homology"/>
<dbReference type="GO" id="GO:0008270">
    <property type="term" value="F:zinc ion binding"/>
    <property type="evidence" value="ECO:0007669"/>
    <property type="project" value="InterPro"/>
</dbReference>
<accession>A0A330H3J5</accession>
<dbReference type="GO" id="GO:0016491">
    <property type="term" value="F:oxidoreductase activity"/>
    <property type="evidence" value="ECO:0007669"/>
    <property type="project" value="UniProtKB-KW"/>
</dbReference>
<dbReference type="Pfam" id="PF00107">
    <property type="entry name" value="ADH_zinc_N"/>
    <property type="match status" value="1"/>
</dbReference>
<dbReference type="Gene3D" id="3.40.50.720">
    <property type="entry name" value="NAD(P)-binding Rossmann-like Domain"/>
    <property type="match status" value="1"/>
</dbReference>
<reference evidence="9 10" key="2">
    <citation type="submission" date="2018-07" db="EMBL/GenBank/DDBJ databases">
        <title>Diversity of Mesorhizobium strains in Brazil.</title>
        <authorList>
            <person name="Helene L.C.F."/>
            <person name="Dall'Agnol R."/>
            <person name="Delamuta J.R.M."/>
            <person name="Hungria M."/>
        </authorList>
    </citation>
    <scope>NUCLEOTIDE SEQUENCE [LARGE SCALE GENOMIC DNA]</scope>
    <source>
        <strain evidence="9 10">CNPSo 3140</strain>
    </source>
</reference>
<evidence type="ECO:0000313" key="10">
    <source>
        <dbReference type="Proteomes" id="UP000251956"/>
    </source>
</evidence>
<evidence type="ECO:0000259" key="7">
    <source>
        <dbReference type="Pfam" id="PF00107"/>
    </source>
</evidence>
<dbReference type="OrthoDB" id="9809185at2"/>
<feature type="domain" description="Alcohol dehydrogenase-like N-terminal" evidence="8">
    <location>
        <begin position="23"/>
        <end position="140"/>
    </location>
</feature>
<organism evidence="9 10">
    <name type="scientific">Mesorhizobium atlanticum</name>
    <dbReference type="NCBI Taxonomy" id="2233532"/>
    <lineage>
        <taxon>Bacteria</taxon>
        <taxon>Pseudomonadati</taxon>
        <taxon>Pseudomonadota</taxon>
        <taxon>Alphaproteobacteria</taxon>
        <taxon>Hyphomicrobiales</taxon>
        <taxon>Phyllobacteriaceae</taxon>
        <taxon>Mesorhizobium</taxon>
    </lineage>
</organism>
<gene>
    <name evidence="9" type="ORF">DPM35_02095</name>
</gene>
<dbReference type="EMBL" id="QMBQ01000001">
    <property type="protein sequence ID" value="RAZ80109.1"/>
    <property type="molecule type" value="Genomic_DNA"/>
</dbReference>
<feature type="domain" description="Alcohol dehydrogenase-like C-terminal" evidence="7">
    <location>
        <begin position="178"/>
        <end position="302"/>
    </location>
</feature>
<reference evidence="10" key="1">
    <citation type="submission" date="2018-06" db="EMBL/GenBank/DDBJ databases">
        <authorList>
            <person name="Helene L.C."/>
            <person name="Dall'Agnol R."/>
            <person name="Delamuta J.R."/>
            <person name="Hungria M."/>
        </authorList>
    </citation>
    <scope>NUCLEOTIDE SEQUENCE [LARGE SCALE GENOMIC DNA]</scope>
    <source>
        <strain evidence="10">CNPSo 3140</strain>
    </source>
</reference>
<dbReference type="PROSITE" id="PS00059">
    <property type="entry name" value="ADH_ZINC"/>
    <property type="match status" value="1"/>
</dbReference>
<evidence type="ECO:0000256" key="2">
    <source>
        <dbReference type="ARBA" id="ARBA00008072"/>
    </source>
</evidence>
<evidence type="ECO:0000256" key="5">
    <source>
        <dbReference type="ARBA" id="ARBA00023002"/>
    </source>
</evidence>
<keyword evidence="10" id="KW-1185">Reference proteome</keyword>
<dbReference type="Pfam" id="PF08240">
    <property type="entry name" value="ADH_N"/>
    <property type="match status" value="1"/>
</dbReference>
<keyword evidence="5" id="KW-0560">Oxidoreductase</keyword>
<comment type="cofactor">
    <cofactor evidence="1 6">
        <name>Zn(2+)</name>
        <dbReference type="ChEBI" id="CHEBI:29105"/>
    </cofactor>
</comment>
<dbReference type="SUPFAM" id="SSF51735">
    <property type="entry name" value="NAD(P)-binding Rossmann-fold domains"/>
    <property type="match status" value="1"/>
</dbReference>
<keyword evidence="3 6" id="KW-0479">Metal-binding</keyword>
<evidence type="ECO:0000256" key="1">
    <source>
        <dbReference type="ARBA" id="ARBA00001947"/>
    </source>
</evidence>
<dbReference type="SUPFAM" id="SSF50129">
    <property type="entry name" value="GroES-like"/>
    <property type="match status" value="1"/>
</dbReference>
<evidence type="ECO:0000259" key="8">
    <source>
        <dbReference type="Pfam" id="PF08240"/>
    </source>
</evidence>
<evidence type="ECO:0000256" key="6">
    <source>
        <dbReference type="RuleBase" id="RU361277"/>
    </source>
</evidence>
<sequence length="343" mass="35798">MRAVVLRRPLDLDVEERATPEPGPSEVLVRIARGGICGSDLHYFRHGGFGTVRMKEPMILGHEIAGHVEALGAGVSGPAVGTAVAVNPANPCGSCAFCRAGQPIHCVDMRFLGSAMRTPHVQGGFAEHVVCRADNAVPLAKDSDPTAGAFAEPLAVTLHAVDQAPVYGSRVLIMGAGPIGTLLVLAARFAGAREIVVTDVQDRPLRYAAKVGADRTINVASNAEAMDGYAANKGYFDVVFEAAGQGATVASALPIIKPRGTLVAVGQGATAELSMSMIVTKEIQVKGSFRFDTEFALAVDLIGSGRIDVAPLLSNTLPLAEARKAFDLASDKSQSMKVQIAFD</sequence>
<dbReference type="PANTHER" id="PTHR43161:SF9">
    <property type="entry name" value="SORBITOL DEHYDROGENASE"/>
    <property type="match status" value="1"/>
</dbReference>
<dbReference type="PANTHER" id="PTHR43161">
    <property type="entry name" value="SORBITOL DEHYDROGENASE"/>
    <property type="match status" value="1"/>
</dbReference>
<dbReference type="InterPro" id="IPR036291">
    <property type="entry name" value="NAD(P)-bd_dom_sf"/>
</dbReference>
<dbReference type="InterPro" id="IPR002328">
    <property type="entry name" value="ADH_Zn_CS"/>
</dbReference>